<gene>
    <name evidence="10" type="ORF">D6C91_00045</name>
</gene>
<feature type="domain" description="Vps53 N-terminal" evidence="8">
    <location>
        <begin position="22"/>
        <end position="396"/>
    </location>
</feature>
<keyword evidence="4" id="KW-0967">Endosome</keyword>
<comment type="subcellular location">
    <subcellularLocation>
        <location evidence="2">Endosome membrane</location>
        <topology evidence="2">Peripheral membrane protein</topology>
    </subcellularLocation>
    <subcellularLocation>
        <location evidence="1">Golgi apparatus</location>
        <location evidence="1">trans-Golgi network membrane</location>
        <topology evidence="1">Peripheral membrane protein</topology>
    </subcellularLocation>
</comment>
<evidence type="ECO:0000256" key="7">
    <source>
        <dbReference type="SAM" id="MobiDB-lite"/>
    </source>
</evidence>
<evidence type="ECO:0000256" key="1">
    <source>
        <dbReference type="ARBA" id="ARBA00004150"/>
    </source>
</evidence>
<dbReference type="Gene3D" id="1.10.357.110">
    <property type="entry name" value="Vacuolar protein sorting-associated protein 53, C-terminus"/>
    <property type="match status" value="1"/>
</dbReference>
<dbReference type="GO" id="GO:0042147">
    <property type="term" value="P:retrograde transport, endosome to Golgi"/>
    <property type="evidence" value="ECO:0007669"/>
    <property type="project" value="InterPro"/>
</dbReference>
<dbReference type="Pfam" id="PF16854">
    <property type="entry name" value="VPS53_C"/>
    <property type="match status" value="1"/>
</dbReference>
<feature type="domain" description="Vps53 C-terminal" evidence="9">
    <location>
        <begin position="612"/>
        <end position="696"/>
    </location>
</feature>
<dbReference type="InterPro" id="IPR039766">
    <property type="entry name" value="Vps53"/>
</dbReference>
<dbReference type="InterPro" id="IPR038260">
    <property type="entry name" value="Vps53_C_sf"/>
</dbReference>
<dbReference type="PANTHER" id="PTHR12820:SF0">
    <property type="entry name" value="VACUOLAR PROTEIN SORTING-ASSOCIATED PROTEIN 53 HOMOLOG"/>
    <property type="match status" value="1"/>
</dbReference>
<keyword evidence="6" id="KW-0472">Membrane</keyword>
<proteinExistence type="inferred from homology"/>
<evidence type="ECO:0000256" key="6">
    <source>
        <dbReference type="ARBA" id="ARBA00023136"/>
    </source>
</evidence>
<reference evidence="10 11" key="1">
    <citation type="submission" date="2018-10" db="EMBL/GenBank/DDBJ databases">
        <title>Fifty Aureobasidium pullulans genomes reveal a recombining polyextremotolerant generalist.</title>
        <authorList>
            <person name="Gostincar C."/>
            <person name="Turk M."/>
            <person name="Zajc J."/>
            <person name="Gunde-Cimerman N."/>
        </authorList>
    </citation>
    <scope>NUCLEOTIDE SEQUENCE [LARGE SCALE GENOMIC DNA]</scope>
    <source>
        <strain evidence="10 11">EXF-3863</strain>
    </source>
</reference>
<evidence type="ECO:0000313" key="11">
    <source>
        <dbReference type="Proteomes" id="UP000308005"/>
    </source>
</evidence>
<dbReference type="Proteomes" id="UP000308005">
    <property type="component" value="Unassembled WGS sequence"/>
</dbReference>
<dbReference type="AlphaFoldDB" id="A0A4V4KN77"/>
<evidence type="ECO:0000256" key="2">
    <source>
        <dbReference type="ARBA" id="ARBA00004481"/>
    </source>
</evidence>
<dbReference type="GO" id="GO:0005829">
    <property type="term" value="C:cytosol"/>
    <property type="evidence" value="ECO:0007669"/>
    <property type="project" value="GOC"/>
</dbReference>
<evidence type="ECO:0000259" key="8">
    <source>
        <dbReference type="Pfam" id="PF04100"/>
    </source>
</evidence>
<organism evidence="10 11">
    <name type="scientific">Aureobasidium pullulans</name>
    <name type="common">Black yeast</name>
    <name type="synonym">Pullularia pullulans</name>
    <dbReference type="NCBI Taxonomy" id="5580"/>
    <lineage>
        <taxon>Eukaryota</taxon>
        <taxon>Fungi</taxon>
        <taxon>Dikarya</taxon>
        <taxon>Ascomycota</taxon>
        <taxon>Pezizomycotina</taxon>
        <taxon>Dothideomycetes</taxon>
        <taxon>Dothideomycetidae</taxon>
        <taxon>Dothideales</taxon>
        <taxon>Saccotheciaceae</taxon>
        <taxon>Aureobasidium</taxon>
    </lineage>
</organism>
<dbReference type="PANTHER" id="PTHR12820">
    <property type="entry name" value="VACUOLAR SORTING PROTEIN 53"/>
    <property type="match status" value="1"/>
</dbReference>
<accession>A0A4V4KN77</accession>
<comment type="similarity">
    <text evidence="3">Belongs to the VPS53 family.</text>
</comment>
<dbReference type="EMBL" id="QZBM01000001">
    <property type="protein sequence ID" value="THZ33171.1"/>
    <property type="molecule type" value="Genomic_DNA"/>
</dbReference>
<evidence type="ECO:0000256" key="5">
    <source>
        <dbReference type="ARBA" id="ARBA00023034"/>
    </source>
</evidence>
<sequence>MSRYVALLTRGRATADYTPQVDYDPITHLNALFGHPSTLDQAGAVSQQVHKHQDELDQHMGRMVARQTESDADSVRRITQAKEELGELFGRIDKVRARALDTERAITDMTADIKRLDQTKRNLTLSMTALKRLQMLTTAYEQLRVLASTRQYRDCSHLVSAVVQLMAHFKTYRSIDQIAQLSKNVADLQRLLLDQICEDFELAFARESVASARNMLADACHVMDALGDHARARLTTWYCNTMLREYRQVFRSSDEAASLDNISRRYSWFNRMLKTHDADHASLFPSFWRLDEMLANAFCETTREDYKQILQRSMRRADGQPPDVNLLLSCLQETLDFEHSLERRFSSTESRSSLDTLDEKPRAFSQAISEAFEPYLSIWVESQDRQLALLIPKYRQQPIRNEEDEFHAHTVMPSSTELFHSYRITFAQCAKLSTGSRLLDLSKTFAKYLDVYCQQVLFHALSERSTSIEDTVTVLNTADYCYQTTNQLEERIKSRIDADFRAQVDLQSQADSFMGIASASVKSLVRRVEIDCDAPWREMRNVPWSKMDNVGDQSPYVAPLVQQVKEKTSEVLNHLQKQHYARAFCDNLVDALASSLLTNLVVCRPISETGAEQMLLDSYVLKKAFTELSTVNAEAGTTPNPNFIKRVNQSMAKLDPLLKTLQVRASPPEGLVQAYLIHMQDRSEPNFRKILELKGITRKQEQAHLIELFNAHKASPANESLQASNPLITNMSLQAAGAAAPGIAALKDSAASHSAPALAGTAARFDPSTFGSALMNAARDGVDRFGSPALGGTASATSASRATSPPPMGALGLNAESAHASINENLKNIGKFFRRDVSSFGNFGKKDEGRRSMEKR</sequence>
<evidence type="ECO:0000259" key="9">
    <source>
        <dbReference type="Pfam" id="PF16854"/>
    </source>
</evidence>
<dbReference type="GO" id="GO:0010008">
    <property type="term" value="C:endosome membrane"/>
    <property type="evidence" value="ECO:0007669"/>
    <property type="project" value="UniProtKB-SubCell"/>
</dbReference>
<evidence type="ECO:0000313" key="10">
    <source>
        <dbReference type="EMBL" id="THZ33171.1"/>
    </source>
</evidence>
<feature type="region of interest" description="Disordered" evidence="7">
    <location>
        <begin position="792"/>
        <end position="812"/>
    </location>
</feature>
<protein>
    <submittedName>
        <fullName evidence="10">Uncharacterized protein</fullName>
    </submittedName>
</protein>
<comment type="caution">
    <text evidence="10">The sequence shown here is derived from an EMBL/GenBank/DDBJ whole genome shotgun (WGS) entry which is preliminary data.</text>
</comment>
<dbReference type="Pfam" id="PF04100">
    <property type="entry name" value="Vps53_N"/>
    <property type="match status" value="1"/>
</dbReference>
<keyword evidence="5" id="KW-0333">Golgi apparatus</keyword>
<evidence type="ECO:0000256" key="4">
    <source>
        <dbReference type="ARBA" id="ARBA00022753"/>
    </source>
</evidence>
<name>A0A4V4KN77_AURPU</name>
<feature type="compositionally biased region" description="Low complexity" evidence="7">
    <location>
        <begin position="792"/>
        <end position="803"/>
    </location>
</feature>
<evidence type="ECO:0000256" key="3">
    <source>
        <dbReference type="ARBA" id="ARBA00008628"/>
    </source>
</evidence>
<dbReference type="InterPro" id="IPR031745">
    <property type="entry name" value="Vps53_C"/>
</dbReference>
<dbReference type="InterPro" id="IPR007234">
    <property type="entry name" value="Vps53_N"/>
</dbReference>
<dbReference type="GO" id="GO:0000938">
    <property type="term" value="C:GARP complex"/>
    <property type="evidence" value="ECO:0007669"/>
    <property type="project" value="InterPro"/>
</dbReference>